<geneLocation type="plasmid" evidence="4">
    <name>pSTJ001</name>
</geneLocation>
<evidence type="ECO:0000313" key="3">
    <source>
        <dbReference type="EMBL" id="CQH64222.1"/>
    </source>
</evidence>
<dbReference type="Pfam" id="PF25213">
    <property type="entry name" value="HVO_A0261_N"/>
    <property type="match status" value="1"/>
</dbReference>
<proteinExistence type="predicted"/>
<organism evidence="3 4">
    <name type="scientific">Halobacterium hubeiense</name>
    <dbReference type="NCBI Taxonomy" id="1407499"/>
    <lineage>
        <taxon>Archaea</taxon>
        <taxon>Methanobacteriati</taxon>
        <taxon>Methanobacteriota</taxon>
        <taxon>Stenosarchaea group</taxon>
        <taxon>Halobacteria</taxon>
        <taxon>Halobacteriales</taxon>
        <taxon>Halobacteriaceae</taxon>
        <taxon>Halobacterium</taxon>
    </lineage>
</organism>
<dbReference type="EMBL" id="LN831303">
    <property type="protein sequence ID" value="CQH64222.1"/>
    <property type="molecule type" value="Genomic_DNA"/>
</dbReference>
<dbReference type="Proteomes" id="UP000066737">
    <property type="component" value="Plasmid pSTJ001"/>
</dbReference>
<dbReference type="OrthoDB" id="11410at2157"/>
<evidence type="ECO:0000259" key="2">
    <source>
        <dbReference type="Pfam" id="PF25213"/>
    </source>
</evidence>
<feature type="domain" description="HVO-A0261-like N-terminal" evidence="2">
    <location>
        <begin position="13"/>
        <end position="83"/>
    </location>
</feature>
<sequence>MASSVSEIADVVLKRRNILEYICEYQPDKRTVVENLPESRPTVDRAIRELEDHDLVERTDGVCKPTYTGIIACELCEDFQDSFKMLTETGAELASLPLDAELDTSVFLDGDVFHPPDYAPYETIEPMDEEIRGGEELVAVSEVLIPHINTILEQGMIDDVDVTLLVNDEVLDVLLENQPDSIIPHIESGDAVYRGIDVSRYSLFLIDGEVLYTGIYSQTNHLSSVIRNTNSQAIQWAKDHISGLREGATLLTV</sequence>
<name>A0A0U5H4T7_9EURY</name>
<dbReference type="SUPFAM" id="SSF46785">
    <property type="entry name" value="Winged helix' DNA-binding domain"/>
    <property type="match status" value="1"/>
</dbReference>
<reference evidence="4" key="1">
    <citation type="journal article" date="2016" name="Environ. Microbiol.">
        <title>The complete genome of a viable archaeum isolated from 123-million-year-old rock salt.</title>
        <authorList>
            <person name="Jaakkola S.T."/>
            <person name="Pfeiffer F."/>
            <person name="Ravantti J.J."/>
            <person name="Guo Q."/>
            <person name="Liu Y."/>
            <person name="Chen X."/>
            <person name="Ma H."/>
            <person name="Yang C."/>
            <person name="Oksanen H.M."/>
            <person name="Bamford D.H."/>
        </authorList>
    </citation>
    <scope>NUCLEOTIDE SEQUENCE</scope>
    <source>
        <strain evidence="4">JI20-1</strain>
        <plasmid evidence="4">Plasmid pSTJ001</plasmid>
    </source>
</reference>
<dbReference type="InterPro" id="IPR013561">
    <property type="entry name" value="FilR1_middle_dom"/>
</dbReference>
<dbReference type="RefSeq" id="WP_059058776.1">
    <property type="nucleotide sequence ID" value="NZ_LN831303.1"/>
</dbReference>
<evidence type="ECO:0000259" key="1">
    <source>
        <dbReference type="Pfam" id="PF08350"/>
    </source>
</evidence>
<feature type="domain" description="Methanogenesis regulatory protein FilR1 middle" evidence="1">
    <location>
        <begin position="120"/>
        <end position="245"/>
    </location>
</feature>
<dbReference type="InterPro" id="IPR036390">
    <property type="entry name" value="WH_DNA-bd_sf"/>
</dbReference>
<gene>
    <name evidence="3" type="ORF">HHUB_4323</name>
</gene>
<accession>A0A0U5H4T7</accession>
<protein>
    <submittedName>
        <fullName evidence="3">HTH domain protein</fullName>
    </submittedName>
</protein>
<dbReference type="GeneID" id="26660621"/>
<dbReference type="InterPro" id="IPR057527">
    <property type="entry name" value="HVO_A0261-like_N"/>
</dbReference>
<dbReference type="AlphaFoldDB" id="A0A0U5H4T7"/>
<keyword evidence="4" id="KW-1185">Reference proteome</keyword>
<dbReference type="KEGG" id="hhb:Hhub_4323"/>
<evidence type="ECO:0000313" key="4">
    <source>
        <dbReference type="Proteomes" id="UP000066737"/>
    </source>
</evidence>
<dbReference type="Gene3D" id="1.10.10.10">
    <property type="entry name" value="Winged helix-like DNA-binding domain superfamily/Winged helix DNA-binding domain"/>
    <property type="match status" value="1"/>
</dbReference>
<dbReference type="InterPro" id="IPR036388">
    <property type="entry name" value="WH-like_DNA-bd_sf"/>
</dbReference>
<dbReference type="Pfam" id="PF08350">
    <property type="entry name" value="FilR1_middle"/>
    <property type="match status" value="1"/>
</dbReference>